<reference evidence="2" key="1">
    <citation type="journal article" date="2020" name="mSystems">
        <title>Genome- and Community-Level Interaction Insights into Carbon Utilization and Element Cycling Functions of Hydrothermarchaeota in Hydrothermal Sediment.</title>
        <authorList>
            <person name="Zhou Z."/>
            <person name="Liu Y."/>
            <person name="Xu W."/>
            <person name="Pan J."/>
            <person name="Luo Z.H."/>
            <person name="Li M."/>
        </authorList>
    </citation>
    <scope>NUCLEOTIDE SEQUENCE [LARGE SCALE GENOMIC DNA]</scope>
    <source>
        <strain evidence="1">SpSt-618</strain>
        <strain evidence="2">SpSt-657</strain>
    </source>
</reference>
<proteinExistence type="predicted"/>
<evidence type="ECO:0000313" key="1">
    <source>
        <dbReference type="EMBL" id="HGN36599.1"/>
    </source>
</evidence>
<dbReference type="InterPro" id="IPR036593">
    <property type="entry name" value="CPE0013-like_sf"/>
</dbReference>
<organism evidence="2">
    <name type="scientific">Ignisphaera aggregans</name>
    <dbReference type="NCBI Taxonomy" id="334771"/>
    <lineage>
        <taxon>Archaea</taxon>
        <taxon>Thermoproteota</taxon>
        <taxon>Thermoprotei</taxon>
        <taxon>Desulfurococcales</taxon>
        <taxon>Desulfurococcaceae</taxon>
        <taxon>Ignisphaera</taxon>
    </lineage>
</organism>
<dbReference type="AlphaFoldDB" id="A0A7J3JQX0"/>
<evidence type="ECO:0000313" key="2">
    <source>
        <dbReference type="EMBL" id="HGQ17979.1"/>
    </source>
</evidence>
<dbReference type="Pfam" id="PF07892">
    <property type="entry name" value="DUF1667"/>
    <property type="match status" value="1"/>
</dbReference>
<name>A0A7J3JQX0_9CREN</name>
<sequence>MNSEEKELICIICPVGCSIKVNKTMDNISVKGALCNRGIEYARQEILDPRRIVMTVIRVKNGNLPVVSVKTSIPIPKKCIDKVLKLTALIEVEAPIEIGQAIAKDICGADLIATRRIEVKISKL</sequence>
<dbReference type="EMBL" id="DTAI01000098">
    <property type="protein sequence ID" value="HGN36599.1"/>
    <property type="molecule type" value="Genomic_DNA"/>
</dbReference>
<dbReference type="PANTHER" id="PTHR39450:SF1">
    <property type="entry name" value="DUF1667 DOMAIN-CONTAINING PROTEIN"/>
    <property type="match status" value="1"/>
</dbReference>
<dbReference type="SUPFAM" id="SSF160148">
    <property type="entry name" value="CPE0013-like"/>
    <property type="match status" value="1"/>
</dbReference>
<accession>A0A7J3JQX0</accession>
<gene>
    <name evidence="1" type="ORF">ENT87_03505</name>
    <name evidence="2" type="ORF">ENU30_03215</name>
</gene>
<dbReference type="EMBL" id="DTBZ01000072">
    <property type="protein sequence ID" value="HGQ17979.1"/>
    <property type="molecule type" value="Genomic_DNA"/>
</dbReference>
<dbReference type="Gene3D" id="3.10.530.10">
    <property type="entry name" value="CPE0013-like"/>
    <property type="match status" value="1"/>
</dbReference>
<protein>
    <submittedName>
        <fullName evidence="2">DUF1667 domain-containing protein</fullName>
    </submittedName>
</protein>
<comment type="caution">
    <text evidence="2">The sequence shown here is derived from an EMBL/GenBank/DDBJ whole genome shotgun (WGS) entry which is preliminary data.</text>
</comment>
<dbReference type="InterPro" id="IPR012460">
    <property type="entry name" value="DUF1667"/>
</dbReference>
<dbReference type="PANTHER" id="PTHR39450">
    <property type="entry name" value="MOLYBDOPTERIN OXIDOREDUCTASE, 4FE-4S CLUSTER-BINDING SUBUNIT"/>
    <property type="match status" value="1"/>
</dbReference>